<sequence>MEASRPHLSRFSGGSSGEGRSPGVNAGIGRPTTLRYPDADLGGVYQQWCDDGDNELWMGGVTQVWRSSTELSGPAVVTQHCAFATASLQDEEETVAVPALQHPSTGGLSGQQGFSPSPTTRCQHPMWVCSASHVDACGQSDHAVLWSEEATNAERAKAHNEDTQPNCLPSAVKNASLTGLEDAPRKSYVRSTVNSPTRGDAERDVNAGAPAHSENTACGGKEDCGCVPAGDTVLTKPHYRPGVTLAISTEAVPFSSNAKQQRDWLYEDESVAVERKTRGDMTPQGRPFVSRVQPAVTGSNTADTAAAAADAVVAQLARLSIQASPTQKRLAFEEEEEDEDVLEGSSTSPGSSNAPTRSATNAAAGESIATANCGRWGSAFRPLSAGRGRGAHAAHCGHAAANRWSSGGRVASLSGLQLLRSRKRCLEEMESSDTGASAPCTPVNSTARPTGTTNFVDDAGCSDADAVKRSVSQDGWKRQKREEQRYQRQQRLLPGEGNAEDLIPAPMRAGAAASVCSSASFRALQLNAGSQEVGPPPQPLLVHGDATNWSQLSSITYVTPASQSCSTGMMGILSYSSLSQREGCPDAGNNAPAACSQVLSPLPTNVTRRYPNMKH</sequence>
<dbReference type="VEuPathDB" id="TriTrypDB:LpyrH10_06_2110"/>
<dbReference type="OMA" id="CTPRTVC"/>
<dbReference type="OrthoDB" id="264683at2759"/>
<protein>
    <submittedName>
        <fullName evidence="2">Uncharacterized protein</fullName>
    </submittedName>
</protein>
<evidence type="ECO:0000313" key="3">
    <source>
        <dbReference type="Proteomes" id="UP000037923"/>
    </source>
</evidence>
<feature type="region of interest" description="Disordered" evidence="1">
    <location>
        <begin position="429"/>
        <end position="451"/>
    </location>
</feature>
<comment type="caution">
    <text evidence="2">The sequence shown here is derived from an EMBL/GenBank/DDBJ whole genome shotgun (WGS) entry which is preliminary data.</text>
</comment>
<dbReference type="AlphaFoldDB" id="A0A0N0DW91"/>
<dbReference type="RefSeq" id="XP_015659923.1">
    <property type="nucleotide sequence ID" value="XM_015801303.1"/>
</dbReference>
<feature type="region of interest" description="Disordered" evidence="1">
    <location>
        <begin position="183"/>
        <end position="221"/>
    </location>
</feature>
<feature type="region of interest" description="Disordered" evidence="1">
    <location>
        <begin position="1"/>
        <end position="31"/>
    </location>
</feature>
<organism evidence="2 3">
    <name type="scientific">Leptomonas pyrrhocoris</name>
    <name type="common">Firebug parasite</name>
    <dbReference type="NCBI Taxonomy" id="157538"/>
    <lineage>
        <taxon>Eukaryota</taxon>
        <taxon>Discoba</taxon>
        <taxon>Euglenozoa</taxon>
        <taxon>Kinetoplastea</taxon>
        <taxon>Metakinetoplastina</taxon>
        <taxon>Trypanosomatida</taxon>
        <taxon>Trypanosomatidae</taxon>
        <taxon>Leishmaniinae</taxon>
        <taxon>Leptomonas</taxon>
    </lineage>
</organism>
<accession>A0A0N0DW91</accession>
<dbReference type="Proteomes" id="UP000037923">
    <property type="component" value="Unassembled WGS sequence"/>
</dbReference>
<dbReference type="EMBL" id="LGTL01000006">
    <property type="protein sequence ID" value="KPA81484.1"/>
    <property type="molecule type" value="Genomic_DNA"/>
</dbReference>
<reference evidence="2 3" key="1">
    <citation type="submission" date="2015-07" db="EMBL/GenBank/DDBJ databases">
        <title>High-quality genome of monoxenous trypanosomatid Leptomonas pyrrhocoris.</title>
        <authorList>
            <person name="Flegontov P."/>
            <person name="Butenko A."/>
            <person name="Firsov S."/>
            <person name="Vlcek C."/>
            <person name="Logacheva M.D."/>
            <person name="Field M."/>
            <person name="Filatov D."/>
            <person name="Flegontova O."/>
            <person name="Gerasimov E."/>
            <person name="Jackson A.P."/>
            <person name="Kelly S."/>
            <person name="Opperdoes F."/>
            <person name="O'Reilly A."/>
            <person name="Votypka J."/>
            <person name="Yurchenko V."/>
            <person name="Lukes J."/>
        </authorList>
    </citation>
    <scope>NUCLEOTIDE SEQUENCE [LARGE SCALE GENOMIC DNA]</scope>
    <source>
        <strain evidence="2">H10</strain>
    </source>
</reference>
<feature type="compositionally biased region" description="Polar residues" evidence="1">
    <location>
        <begin position="344"/>
        <end position="361"/>
    </location>
</feature>
<evidence type="ECO:0000313" key="2">
    <source>
        <dbReference type="EMBL" id="KPA81484.1"/>
    </source>
</evidence>
<feature type="compositionally biased region" description="Polar residues" evidence="1">
    <location>
        <begin position="442"/>
        <end position="451"/>
    </location>
</feature>
<evidence type="ECO:0000256" key="1">
    <source>
        <dbReference type="SAM" id="MobiDB-lite"/>
    </source>
</evidence>
<feature type="region of interest" description="Disordered" evidence="1">
    <location>
        <begin position="324"/>
        <end position="363"/>
    </location>
</feature>
<gene>
    <name evidence="2" type="ORF">ABB37_03841</name>
</gene>
<keyword evidence="3" id="KW-1185">Reference proteome</keyword>
<dbReference type="GeneID" id="26904132"/>
<proteinExistence type="predicted"/>
<feature type="compositionally biased region" description="Low complexity" evidence="1">
    <location>
        <begin position="9"/>
        <end position="23"/>
    </location>
</feature>
<feature type="compositionally biased region" description="Acidic residues" evidence="1">
    <location>
        <begin position="333"/>
        <end position="342"/>
    </location>
</feature>
<name>A0A0N0DW91_LEPPY</name>